<keyword evidence="2" id="KW-1185">Reference proteome</keyword>
<sequence length="477" mass="54912">MESSTEEKQQTLSSELLFLQEIFSLNPKSYWIFNHRRWCLETMPDPDWQRELTLVGRMLDMDSRNYPDDQSAWLYHCWLVGREIRHISVLGTYYDPSKSRIILAFDDEIGMLTPFKVFCKKENSPLNIIKGLWRSVNGGISNGDRMYGFVWIFTFSDEEIDNFSELLVTVKPEWIVSSHPEKKLTRTISRSCINQKFDEVKEILVLMVPKDMTEGSVEATTDTVSNLLIESQDSLLIGTSEKLPVLRREISAIRELLELEPDSKWCLQTLINLLRELKYISGLNSEEVADVNEEVVKLCDKLIHVDKTRSAAIFESSTKTLIESSYVSSEVIYKHMGTLISKSTQTSLFSLTDKKITTIPSPSIFLHIRKLDLSHNKLNTTKFLANLISLQEANLSNNCITNVQGVYGLEYLRSLNLQSNLIVTWEFIENELTKWQGGECKVYLYGNPVIETSNDELITKQKRTIGNIEIVWDSWTT</sequence>
<protein>
    <submittedName>
        <fullName evidence="1">5006_t:CDS:1</fullName>
    </submittedName>
</protein>
<comment type="caution">
    <text evidence="1">The sequence shown here is derived from an EMBL/GenBank/DDBJ whole genome shotgun (WGS) entry which is preliminary data.</text>
</comment>
<reference evidence="1" key="1">
    <citation type="submission" date="2021-06" db="EMBL/GenBank/DDBJ databases">
        <authorList>
            <person name="Kallberg Y."/>
            <person name="Tangrot J."/>
            <person name="Rosling A."/>
        </authorList>
    </citation>
    <scope>NUCLEOTIDE SEQUENCE</scope>
    <source>
        <strain evidence="1">CL356</strain>
    </source>
</reference>
<accession>A0ACA9L8B7</accession>
<dbReference type="EMBL" id="CAJVPT010004994">
    <property type="protein sequence ID" value="CAG8514827.1"/>
    <property type="molecule type" value="Genomic_DNA"/>
</dbReference>
<gene>
    <name evidence="1" type="ORF">ACOLOM_LOCUS3384</name>
</gene>
<evidence type="ECO:0000313" key="1">
    <source>
        <dbReference type="EMBL" id="CAG8514827.1"/>
    </source>
</evidence>
<name>A0ACA9L8B7_9GLOM</name>
<organism evidence="1 2">
    <name type="scientific">Acaulospora colombiana</name>
    <dbReference type="NCBI Taxonomy" id="27376"/>
    <lineage>
        <taxon>Eukaryota</taxon>
        <taxon>Fungi</taxon>
        <taxon>Fungi incertae sedis</taxon>
        <taxon>Mucoromycota</taxon>
        <taxon>Glomeromycotina</taxon>
        <taxon>Glomeromycetes</taxon>
        <taxon>Diversisporales</taxon>
        <taxon>Acaulosporaceae</taxon>
        <taxon>Acaulospora</taxon>
    </lineage>
</organism>
<evidence type="ECO:0000313" key="2">
    <source>
        <dbReference type="Proteomes" id="UP000789525"/>
    </source>
</evidence>
<proteinExistence type="predicted"/>
<dbReference type="Proteomes" id="UP000789525">
    <property type="component" value="Unassembled WGS sequence"/>
</dbReference>